<comment type="subunit">
    <text evidence="4">Component of the lipopolysaccharide transport and assembly complex. Interacts with LptE and LptA.</text>
</comment>
<organism evidence="7 8">
    <name type="scientific">Limnobacter parvus</name>
    <dbReference type="NCBI Taxonomy" id="2939690"/>
    <lineage>
        <taxon>Bacteria</taxon>
        <taxon>Pseudomonadati</taxon>
        <taxon>Pseudomonadota</taxon>
        <taxon>Betaproteobacteria</taxon>
        <taxon>Burkholderiales</taxon>
        <taxon>Burkholderiaceae</taxon>
        <taxon>Limnobacter</taxon>
    </lineage>
</organism>
<feature type="chain" id="PRO_5044945291" description="LPS-assembly protein LptD" evidence="4">
    <location>
        <begin position="45"/>
        <end position="776"/>
    </location>
</feature>
<dbReference type="HAMAP" id="MF_01411">
    <property type="entry name" value="LPS_assembly_LptD"/>
    <property type="match status" value="1"/>
</dbReference>
<comment type="similarity">
    <text evidence="4">Belongs to the LptD family.</text>
</comment>
<comment type="caution">
    <text evidence="7">The sequence shown here is derived from an EMBL/GenBank/DDBJ whole genome shotgun (WGS) entry which is preliminary data.</text>
</comment>
<gene>
    <name evidence="4" type="primary">lptD</name>
    <name evidence="7" type="ORF">NSP04_06340</name>
</gene>
<dbReference type="RefSeq" id="WP_257511503.1">
    <property type="nucleotide sequence ID" value="NZ_JANKHG010000016.1"/>
</dbReference>
<dbReference type="Proteomes" id="UP001165267">
    <property type="component" value="Unassembled WGS sequence"/>
</dbReference>
<evidence type="ECO:0000313" key="7">
    <source>
        <dbReference type="EMBL" id="MCR2746261.1"/>
    </source>
</evidence>
<evidence type="ECO:0000256" key="4">
    <source>
        <dbReference type="HAMAP-Rule" id="MF_01411"/>
    </source>
</evidence>
<accession>A0ABT1XG40</accession>
<evidence type="ECO:0000256" key="3">
    <source>
        <dbReference type="ARBA" id="ARBA00023237"/>
    </source>
</evidence>
<dbReference type="InterPro" id="IPR005653">
    <property type="entry name" value="OstA-like_N"/>
</dbReference>
<keyword evidence="8" id="KW-1185">Reference proteome</keyword>
<keyword evidence="1 4" id="KW-0732">Signal</keyword>
<reference evidence="7" key="1">
    <citation type="submission" date="2022-07" db="EMBL/GenBank/DDBJ databases">
        <authorList>
            <person name="Xamxidin M."/>
        </authorList>
    </citation>
    <scope>NUCLEOTIDE SEQUENCE</scope>
    <source>
        <strain evidence="7">YS8-69</strain>
    </source>
</reference>
<proteinExistence type="inferred from homology"/>
<keyword evidence="2 4" id="KW-0472">Membrane</keyword>
<dbReference type="InterPro" id="IPR050218">
    <property type="entry name" value="LptD"/>
</dbReference>
<comment type="caution">
    <text evidence="4">Lacks conserved residue(s) required for the propagation of feature annotation.</text>
</comment>
<dbReference type="Pfam" id="PF04453">
    <property type="entry name" value="LptD"/>
    <property type="match status" value="1"/>
</dbReference>
<keyword evidence="3 4" id="KW-0998">Cell outer membrane</keyword>
<dbReference type="Pfam" id="PF03968">
    <property type="entry name" value="LptD_N"/>
    <property type="match status" value="1"/>
</dbReference>
<evidence type="ECO:0000313" key="8">
    <source>
        <dbReference type="Proteomes" id="UP001165267"/>
    </source>
</evidence>
<dbReference type="PANTHER" id="PTHR30189">
    <property type="entry name" value="LPS-ASSEMBLY PROTEIN"/>
    <property type="match status" value="1"/>
</dbReference>
<sequence length="776" mass="85536" precursor="true">MTRHLFECMPSLKKSKNLSQVHPVPTRPTAIALALFCLGAPALAQTPPAEQPKVQSPARLKIDGGLMGVSTPIPEDESTYISADRLYGNSAEETFLEGNVEVRRNQLKLFSDSINYSPITDRATAKGNLIIEQENMILRAPEGSVKLGTGESQMTKPTFELKEINGKGRADSMQYDGISTLTLENPNYTVCEVPNPGAADQGDWYITADSLEIDQASEVGRARGAKVIFKDVPILGAPYFSFPTTDRRKSGFLPPSFGTVSNSGLEVTTPYYLNIAPDKDLTLFPKVISGRGFQLGTQARYLSTNNQGEFKYDYLPSDEKTGTDRTALSLLHKYEKGPFYAGVNFNQVSDDNYFVDFSRTQAVASQRILVQEGFVSYRQKNWSANVRTVAHQTLQLFNDIIAEPYDRLPEATIELAPTRIGSANAFVSVSGQYTDFARPSSAPARVEGARGVSRARVFMPIQRSAFSFTPALSVQSTTYDLQGQTPGMPAAPGSVIPTVSLDSTVYFDRKTSFFGRSVNQTLEPRIFYLYTPFKDQSDQPIFDTSVTDQSLSRIFAENRYSGLDRVGDANQLTLAVTSRFYDVGTSEELFSITGGQRLNLTAPRVILQGFEIPNNNDSDFFANARGRISNNIFVDATSQLSAETGRHERGNITLSYTPSQGKLLNLGYRYTRAQIDQFDVSGQWPISDRWSGVGRLNYSVLDNRLIEGVAGLEYSESCWAVRLIAQRFATAPQLETTSLFVQLELNGLGRLGSNPADLLSRKVPGYTPFSSSQATR</sequence>
<dbReference type="Gene3D" id="2.60.450.10">
    <property type="entry name" value="Lipopolysaccharide (LPS) transport protein A like domain"/>
    <property type="match status" value="1"/>
</dbReference>
<feature type="domain" description="Organic solvent tolerance-like N-terminal" evidence="5">
    <location>
        <begin position="80"/>
        <end position="218"/>
    </location>
</feature>
<evidence type="ECO:0000256" key="2">
    <source>
        <dbReference type="ARBA" id="ARBA00023136"/>
    </source>
</evidence>
<feature type="signal peptide" evidence="4">
    <location>
        <begin position="1"/>
        <end position="44"/>
    </location>
</feature>
<dbReference type="PANTHER" id="PTHR30189:SF1">
    <property type="entry name" value="LPS-ASSEMBLY PROTEIN LPTD"/>
    <property type="match status" value="1"/>
</dbReference>
<dbReference type="EMBL" id="JANKHG010000016">
    <property type="protein sequence ID" value="MCR2746261.1"/>
    <property type="molecule type" value="Genomic_DNA"/>
</dbReference>
<dbReference type="InterPro" id="IPR007543">
    <property type="entry name" value="LptD_C"/>
</dbReference>
<comment type="subcellular location">
    <subcellularLocation>
        <location evidence="4">Cell outer membrane</location>
    </subcellularLocation>
</comment>
<protein>
    <recommendedName>
        <fullName evidence="4">LPS-assembly protein LptD</fullName>
    </recommendedName>
</protein>
<evidence type="ECO:0000256" key="1">
    <source>
        <dbReference type="ARBA" id="ARBA00022729"/>
    </source>
</evidence>
<comment type="function">
    <text evidence="4">Together with LptE, is involved in the assembly of lipopolysaccharide (LPS) at the surface of the outer membrane.</text>
</comment>
<evidence type="ECO:0000259" key="6">
    <source>
        <dbReference type="Pfam" id="PF04453"/>
    </source>
</evidence>
<evidence type="ECO:0000259" key="5">
    <source>
        <dbReference type="Pfam" id="PF03968"/>
    </source>
</evidence>
<feature type="domain" description="LptD C-terminal" evidence="6">
    <location>
        <begin position="338"/>
        <end position="690"/>
    </location>
</feature>
<dbReference type="InterPro" id="IPR020889">
    <property type="entry name" value="LipoPS_assembly_LptD"/>
</dbReference>
<name>A0ABT1XG40_9BURK</name>